<dbReference type="Gene3D" id="3.20.20.30">
    <property type="entry name" value="Luciferase-like domain"/>
    <property type="match status" value="1"/>
</dbReference>
<dbReference type="EMBL" id="CTKE01000002">
    <property type="protein sequence ID" value="CQI88125.1"/>
    <property type="molecule type" value="Genomic_DNA"/>
</dbReference>
<protein>
    <submittedName>
        <fullName evidence="3">Luciferase-like monooxygenase family protein</fullName>
        <ecNumber evidence="3">1.14.13.107</ecNumber>
    </submittedName>
</protein>
<feature type="domain" description="Luciferase-like" evidence="2">
    <location>
        <begin position="1"/>
        <end position="307"/>
    </location>
</feature>
<comment type="similarity">
    <text evidence="1">To bacterial alkanal monooxygenase alpha and beta chains.</text>
</comment>
<dbReference type="Pfam" id="PF00296">
    <property type="entry name" value="Bac_luciferase"/>
    <property type="match status" value="1"/>
</dbReference>
<keyword evidence="3" id="KW-0503">Monooxygenase</keyword>
<dbReference type="OrthoDB" id="9780518at2"/>
<organism evidence="3 4">
    <name type="scientific">Yersinia rohdei</name>
    <dbReference type="NCBI Taxonomy" id="29485"/>
    <lineage>
        <taxon>Bacteria</taxon>
        <taxon>Pseudomonadati</taxon>
        <taxon>Pseudomonadota</taxon>
        <taxon>Gammaproteobacteria</taxon>
        <taxon>Enterobacterales</taxon>
        <taxon>Yersiniaceae</taxon>
        <taxon>Yersinia</taxon>
    </lineage>
</organism>
<dbReference type="RefSeq" id="WP_050534524.1">
    <property type="nucleotide sequence ID" value="NZ_CTKE01000002.1"/>
</dbReference>
<dbReference type="PANTHER" id="PTHR30137">
    <property type="entry name" value="LUCIFERASE-LIKE MONOOXYGENASE"/>
    <property type="match status" value="1"/>
</dbReference>
<accession>A0A0U1HNF6</accession>
<evidence type="ECO:0000313" key="3">
    <source>
        <dbReference type="EMBL" id="CQI88125.1"/>
    </source>
</evidence>
<dbReference type="InterPro" id="IPR011251">
    <property type="entry name" value="Luciferase-like_dom"/>
</dbReference>
<reference evidence="4" key="1">
    <citation type="submission" date="2015-03" db="EMBL/GenBank/DDBJ databases">
        <authorList>
            <consortium name="Pathogen Informatics"/>
            <person name="Murphy D."/>
        </authorList>
    </citation>
    <scope>NUCLEOTIDE SEQUENCE [LARGE SCALE GENOMIC DNA]</scope>
    <source>
        <strain evidence="4">68/02</strain>
    </source>
</reference>
<dbReference type="GO" id="GO:0052601">
    <property type="term" value="F:limonene 1,2-monooxygenase [NAD(P)H) activity"/>
    <property type="evidence" value="ECO:0007669"/>
    <property type="project" value="UniProtKB-EC"/>
</dbReference>
<proteinExistence type="predicted"/>
<name>A0A0U1HNF6_YERRO</name>
<dbReference type="Proteomes" id="UP000042054">
    <property type="component" value="Unassembled WGS sequence"/>
</dbReference>
<dbReference type="InterPro" id="IPR050766">
    <property type="entry name" value="Bact_Lucif_Oxidored"/>
</dbReference>
<dbReference type="InterPro" id="IPR036661">
    <property type="entry name" value="Luciferase-like_sf"/>
</dbReference>
<dbReference type="AlphaFoldDB" id="A0A0U1HNF6"/>
<dbReference type="EC" id="1.14.13.107" evidence="3"/>
<dbReference type="SUPFAM" id="SSF51679">
    <property type="entry name" value="Bacterial luciferase-like"/>
    <property type="match status" value="1"/>
</dbReference>
<dbReference type="PANTHER" id="PTHR30137:SF6">
    <property type="entry name" value="LUCIFERASE-LIKE MONOOXYGENASE"/>
    <property type="match status" value="1"/>
</dbReference>
<gene>
    <name evidence="3" type="primary">limB_1</name>
    <name evidence="3" type="ORF">ERS008555_00457</name>
</gene>
<sequence length="336" mass="37793">MKFSILDPVIIEPNSTSAKALQSSIDLAKYVESLDFARYWIVEHHGVHYEATPSPEILASAILNQTKKINVGVGGFLLNNYSPYKVAEIIKSLNALYPGRVDFGIGQSSSGQLQDFALQANRVSETNYNHDQAMDELIHWLANDFETDNPFSTIPIMRDESSYDNIWALVVSEYSAKRAASLGIKLACSAFHQPEKAVNSIAAYRQNYQHTMKYCATSKPTDLLAIRLIVADTQEEAEKMAMPMRHLFHQRRNLNIMPLSMPTIDEAIADAGGIWPAETSPWPMYVIGDKEQVYAKLSNMIEQTGVNEIMLQDVLPTFDMRKKMYADVAELAHKLR</sequence>
<dbReference type="GO" id="GO:0005829">
    <property type="term" value="C:cytosol"/>
    <property type="evidence" value="ECO:0007669"/>
    <property type="project" value="TreeGrafter"/>
</dbReference>
<dbReference type="InterPro" id="IPR019949">
    <property type="entry name" value="CmoO-like"/>
</dbReference>
<evidence type="ECO:0000256" key="1">
    <source>
        <dbReference type="ARBA" id="ARBA00007789"/>
    </source>
</evidence>
<dbReference type="NCBIfam" id="TIGR03558">
    <property type="entry name" value="oxido_grp_1"/>
    <property type="match status" value="1"/>
</dbReference>
<evidence type="ECO:0000313" key="4">
    <source>
        <dbReference type="Proteomes" id="UP000042054"/>
    </source>
</evidence>
<evidence type="ECO:0000259" key="2">
    <source>
        <dbReference type="Pfam" id="PF00296"/>
    </source>
</evidence>
<keyword evidence="3" id="KW-0560">Oxidoreductase</keyword>
<dbReference type="STRING" id="29485.CH64_2159"/>